<dbReference type="PANTHER" id="PTHR11506">
    <property type="entry name" value="LYSOSOME-ASSOCIATED MEMBRANE GLYCOPROTEIN"/>
    <property type="match status" value="1"/>
</dbReference>
<organism evidence="12 13">
    <name type="scientific">Oryzias latipes</name>
    <name type="common">Japanese rice fish</name>
    <name type="synonym">Japanese killifish</name>
    <dbReference type="NCBI Taxonomy" id="8090"/>
    <lineage>
        <taxon>Eukaryota</taxon>
        <taxon>Metazoa</taxon>
        <taxon>Chordata</taxon>
        <taxon>Craniata</taxon>
        <taxon>Vertebrata</taxon>
        <taxon>Euteleostomi</taxon>
        <taxon>Actinopterygii</taxon>
        <taxon>Neopterygii</taxon>
        <taxon>Teleostei</taxon>
        <taxon>Neoteleostei</taxon>
        <taxon>Acanthomorphata</taxon>
        <taxon>Ovalentaria</taxon>
        <taxon>Atherinomorphae</taxon>
        <taxon>Beloniformes</taxon>
        <taxon>Adrianichthyidae</taxon>
        <taxon>Oryziinae</taxon>
        <taxon>Oryzias</taxon>
    </lineage>
</organism>
<proteinExistence type="inferred from homology"/>
<keyword evidence="8" id="KW-0458">Lysosome</keyword>
<feature type="domain" description="Lysosome-associated membrane glycoprotein 2-like luminal" evidence="11">
    <location>
        <begin position="177"/>
        <end position="315"/>
    </location>
</feature>
<dbReference type="Gene3D" id="2.40.160.110">
    <property type="match status" value="1"/>
</dbReference>
<dbReference type="GO" id="GO:0072594">
    <property type="term" value="P:establishment of protein localization to organelle"/>
    <property type="evidence" value="ECO:0000318"/>
    <property type="project" value="GO_Central"/>
</dbReference>
<dbReference type="PRINTS" id="PR01217">
    <property type="entry name" value="PRICHEXTENSN"/>
</dbReference>
<feature type="compositionally biased region" description="Low complexity" evidence="9">
    <location>
        <begin position="64"/>
        <end position="115"/>
    </location>
</feature>
<dbReference type="GO" id="GO:0031902">
    <property type="term" value="C:late endosome membrane"/>
    <property type="evidence" value="ECO:0000318"/>
    <property type="project" value="GO_Central"/>
</dbReference>
<dbReference type="GeneTree" id="ENSGT00950000182899"/>
<keyword evidence="5 10" id="KW-1133">Transmembrane helix</keyword>
<dbReference type="STRING" id="8090.ENSORLP00000045305"/>
<dbReference type="OrthoDB" id="9428839at2759"/>
<comment type="similarity">
    <text evidence="8">Belongs to the LAMP family.</text>
</comment>
<dbReference type="Bgee" id="ENSORLG00000023573">
    <property type="expression patterns" value="Expressed in heart and 13 other cell types or tissues"/>
</dbReference>
<dbReference type="InterPro" id="IPR048528">
    <property type="entry name" value="Lamp2-like_luminal"/>
</dbReference>
<gene>
    <name evidence="12" type="primary">LOC101170982</name>
</gene>
<feature type="compositionally biased region" description="Low complexity" evidence="9">
    <location>
        <begin position="123"/>
        <end position="175"/>
    </location>
</feature>
<protein>
    <recommendedName>
        <fullName evidence="11">Lysosome-associated membrane glycoprotein 2-like luminal domain-containing protein</fullName>
    </recommendedName>
</protein>
<evidence type="ECO:0000256" key="10">
    <source>
        <dbReference type="SAM" id="Phobius"/>
    </source>
</evidence>
<accession>A0A3B3IMP2</accession>
<keyword evidence="4" id="KW-0967">Endosome</keyword>
<reference evidence="12" key="3">
    <citation type="submission" date="2025-09" db="UniProtKB">
        <authorList>
            <consortium name="Ensembl"/>
        </authorList>
    </citation>
    <scope>IDENTIFICATION</scope>
    <source>
        <strain evidence="12">Hd-rR</strain>
    </source>
</reference>
<dbReference type="KEGG" id="ola:101170982"/>
<evidence type="ECO:0000313" key="12">
    <source>
        <dbReference type="Ensembl" id="ENSORLP00000045305.1"/>
    </source>
</evidence>
<dbReference type="Ensembl" id="ENSORLT00000044768.1">
    <property type="protein sequence ID" value="ENSORLP00000045305.1"/>
    <property type="gene ID" value="ENSORLG00000023573.1"/>
</dbReference>
<comment type="caution">
    <text evidence="8">Lacks conserved residue(s) required for the propagation of feature annotation.</text>
</comment>
<dbReference type="Proteomes" id="UP000001038">
    <property type="component" value="Chromosome 18"/>
</dbReference>
<evidence type="ECO:0000256" key="1">
    <source>
        <dbReference type="ARBA" id="ARBA00004530"/>
    </source>
</evidence>
<evidence type="ECO:0000256" key="8">
    <source>
        <dbReference type="PROSITE-ProRule" id="PRU00740"/>
    </source>
</evidence>
<evidence type="ECO:0000256" key="5">
    <source>
        <dbReference type="ARBA" id="ARBA00022989"/>
    </source>
</evidence>
<sequence length="369" mass="39785">MSYRWSWSPAAHSAEGRVCLTGTMQKAAALIFITICALSAPSWVEGIRRSKPSASVGPAQQFGSTSPTPSANTTTTTLKPTTTTTTLKPTTTTTTLKPTTTTTTLKPNTTTTTPKPTTPTPKPNTTTTTLKPTTPTPKPNTTTTTPKPTTTTPKPTTTTPKPTTTTPPSTTPSTNLTVGNYNLTLKGQICLMALMTLQIRLTTEQANGTFIVQPSKTKATGECAETNAKLTLTFQEGYIYFHFNKSEDMVYADTLSFSLNYPFEKGAKLPYTASNQSLHLFSARTGHSYSCKSQSVDMGKGLYLDVTQTRLQAIGLQNANFGKPDACPADQPDYRVAIAVGVTLLILIVVVIIVYFLGRRRRTEGYQSL</sequence>
<reference evidence="12 13" key="1">
    <citation type="journal article" date="2007" name="Nature">
        <title>The medaka draft genome and insights into vertebrate genome evolution.</title>
        <authorList>
            <person name="Kasahara M."/>
            <person name="Naruse K."/>
            <person name="Sasaki S."/>
            <person name="Nakatani Y."/>
            <person name="Qu W."/>
            <person name="Ahsan B."/>
            <person name="Yamada T."/>
            <person name="Nagayasu Y."/>
            <person name="Doi K."/>
            <person name="Kasai Y."/>
            <person name="Jindo T."/>
            <person name="Kobayashi D."/>
            <person name="Shimada A."/>
            <person name="Toyoda A."/>
            <person name="Kuroki Y."/>
            <person name="Fujiyama A."/>
            <person name="Sasaki T."/>
            <person name="Shimizu A."/>
            <person name="Asakawa S."/>
            <person name="Shimizu N."/>
            <person name="Hashimoto S."/>
            <person name="Yang J."/>
            <person name="Lee Y."/>
            <person name="Matsushima K."/>
            <person name="Sugano S."/>
            <person name="Sakaizumi M."/>
            <person name="Narita T."/>
            <person name="Ohishi K."/>
            <person name="Haga S."/>
            <person name="Ohta F."/>
            <person name="Nomoto H."/>
            <person name="Nogata K."/>
            <person name="Morishita T."/>
            <person name="Endo T."/>
            <person name="Shin-I T."/>
            <person name="Takeda H."/>
            <person name="Morishita S."/>
            <person name="Kohara Y."/>
        </authorList>
    </citation>
    <scope>NUCLEOTIDE SEQUENCE [LARGE SCALE GENOMIC DNA]</scope>
    <source>
        <strain evidence="12 13">Hd-rR</strain>
    </source>
</reference>
<keyword evidence="7" id="KW-0325">Glycoprotein</keyword>
<evidence type="ECO:0000259" key="11">
    <source>
        <dbReference type="Pfam" id="PF01299"/>
    </source>
</evidence>
<dbReference type="PROSITE" id="PS51407">
    <property type="entry name" value="LAMP_3"/>
    <property type="match status" value="1"/>
</dbReference>
<dbReference type="InterPro" id="IPR002000">
    <property type="entry name" value="Lysosome-assoc_membr_glycop"/>
</dbReference>
<evidence type="ECO:0000313" key="13">
    <source>
        <dbReference type="Proteomes" id="UP000001038"/>
    </source>
</evidence>
<dbReference type="PANTHER" id="PTHR11506:SF2">
    <property type="entry name" value="MACROSIALIN"/>
    <property type="match status" value="1"/>
</dbReference>
<evidence type="ECO:0000256" key="4">
    <source>
        <dbReference type="ARBA" id="ARBA00022753"/>
    </source>
</evidence>
<evidence type="ECO:0000256" key="6">
    <source>
        <dbReference type="ARBA" id="ARBA00023136"/>
    </source>
</evidence>
<dbReference type="GeneID" id="101170982"/>
<evidence type="ECO:0000256" key="9">
    <source>
        <dbReference type="SAM" id="MobiDB-lite"/>
    </source>
</evidence>
<dbReference type="AlphaFoldDB" id="A0A3B3IMP2"/>
<keyword evidence="3" id="KW-0732">Signal</keyword>
<dbReference type="InParanoid" id="A0A3B3IMP2"/>
<keyword evidence="6 8" id="KW-0472">Membrane</keyword>
<reference evidence="12" key="2">
    <citation type="submission" date="2025-08" db="UniProtKB">
        <authorList>
            <consortium name="Ensembl"/>
        </authorList>
    </citation>
    <scope>IDENTIFICATION</scope>
    <source>
        <strain evidence="12">Hd-rR</strain>
    </source>
</reference>
<keyword evidence="2 8" id="KW-0812">Transmembrane</keyword>
<name>A0A3B3IMP2_ORYLA</name>
<feature type="region of interest" description="Disordered" evidence="9">
    <location>
        <begin position="50"/>
        <end position="175"/>
    </location>
</feature>
<evidence type="ECO:0000256" key="3">
    <source>
        <dbReference type="ARBA" id="ARBA00022729"/>
    </source>
</evidence>
<dbReference type="GO" id="GO:0005886">
    <property type="term" value="C:plasma membrane"/>
    <property type="evidence" value="ECO:0000318"/>
    <property type="project" value="GO_Central"/>
</dbReference>
<evidence type="ECO:0000256" key="7">
    <source>
        <dbReference type="ARBA" id="ARBA00023180"/>
    </source>
</evidence>
<comment type="subcellular location">
    <subcellularLocation>
        <location evidence="1">Endosome membrane</location>
        <topology evidence="1">Single-pass type I membrane protein</topology>
    </subcellularLocation>
    <subcellularLocation>
        <location evidence="8">Lysosome membrane</location>
        <topology evidence="8">Single-pass type I membrane protein</topology>
    </subcellularLocation>
</comment>
<dbReference type="Pfam" id="PF01299">
    <property type="entry name" value="Lamp2-like_luminal"/>
    <property type="match status" value="1"/>
</dbReference>
<feature type="transmembrane region" description="Helical" evidence="10">
    <location>
        <begin position="336"/>
        <end position="357"/>
    </location>
</feature>
<keyword evidence="13" id="KW-1185">Reference proteome</keyword>
<evidence type="ECO:0000256" key="2">
    <source>
        <dbReference type="ARBA" id="ARBA00022692"/>
    </source>
</evidence>
<dbReference type="RefSeq" id="XP_020556418.2">
    <property type="nucleotide sequence ID" value="XM_020700759.2"/>
</dbReference>
<dbReference type="GO" id="GO:0005765">
    <property type="term" value="C:lysosomal membrane"/>
    <property type="evidence" value="ECO:0000318"/>
    <property type="project" value="GO_Central"/>
</dbReference>